<accession>A0A1M6V7A6</accession>
<gene>
    <name evidence="1" type="ORF">SAMN05192556_105114</name>
</gene>
<dbReference type="AlphaFoldDB" id="A0A1M6V7A6"/>
<evidence type="ECO:0000313" key="1">
    <source>
        <dbReference type="EMBL" id="SHK77275.1"/>
    </source>
</evidence>
<dbReference type="EMBL" id="FRAL01000005">
    <property type="protein sequence ID" value="SHK77275.1"/>
    <property type="molecule type" value="Genomic_DNA"/>
</dbReference>
<protein>
    <submittedName>
        <fullName evidence="1">Uncharacterized protein</fullName>
    </submittedName>
</protein>
<name>A0A1M6V7A6_9GAMM</name>
<dbReference type="RefSeq" id="WP_137055200.1">
    <property type="nucleotide sequence ID" value="NZ_BDEO01000003.1"/>
</dbReference>
<evidence type="ECO:0000313" key="2">
    <source>
        <dbReference type="Proteomes" id="UP000184248"/>
    </source>
</evidence>
<keyword evidence="2" id="KW-1185">Reference proteome</keyword>
<dbReference type="Proteomes" id="UP000184248">
    <property type="component" value="Unassembled WGS sequence"/>
</dbReference>
<reference evidence="2" key="1">
    <citation type="submission" date="2016-11" db="EMBL/GenBank/DDBJ databases">
        <authorList>
            <person name="Varghese N."/>
            <person name="Submissions S."/>
        </authorList>
    </citation>
    <scope>NUCLEOTIDE SEQUENCE [LARGE SCALE GENOMIC DNA]</scope>
    <source>
        <strain evidence="2">ALO Sharm</strain>
    </source>
</reference>
<sequence>MEAWQVKPVQLIDLEDNRVLMLTSDKTIVLTSREHIEFALVARDRANETLEYKDIRKIFGDVPEGAFDIFFRKLSSPQGEIASIAFHGDSDKIREVVSSIPMVRKLISGGDGVCLNVVHSETLSPTLAERVEDEASDNDLVLISTFIRDQHVVIGPVIRAFSTPRFSDFFSSWQLFEENRLNDNRSWYSVMDFAMKENIELGSSITRDESIDGLCAFHLSRSIRKLISANPPLYHWDEAAGVSFCHLESGKMHFDALVHSILR</sequence>
<proteinExistence type="predicted"/>
<organism evidence="1 2">
    <name type="scientific">Halomonas caseinilytica</name>
    <dbReference type="NCBI Taxonomy" id="438744"/>
    <lineage>
        <taxon>Bacteria</taxon>
        <taxon>Pseudomonadati</taxon>
        <taxon>Pseudomonadota</taxon>
        <taxon>Gammaproteobacteria</taxon>
        <taxon>Oceanospirillales</taxon>
        <taxon>Halomonadaceae</taxon>
        <taxon>Halomonas</taxon>
    </lineage>
</organism>